<dbReference type="AlphaFoldDB" id="A0A1W1BNT9"/>
<evidence type="ECO:0000313" key="1">
    <source>
        <dbReference type="EMBL" id="SFV55142.1"/>
    </source>
</evidence>
<sequence>MKKIILATLFFSALLSAENSIGLDINNEDVEILGSIDLNTLANYADGTTYILDASYLHTDGANMTAVGISGQNTLQGVPGLTLGFGAKVIFASDFLAVPLMAKGIYILPLNDSIPTTSLMSTFAYAPSVLSFRDGDSYSEFKLEADMEVINNVHIFTGYRNIDTDYEAGDHTFNDSFYGGLKLSF</sequence>
<evidence type="ECO:0008006" key="2">
    <source>
        <dbReference type="Google" id="ProtNLM"/>
    </source>
</evidence>
<accession>A0A1W1BNT9</accession>
<organism evidence="1">
    <name type="scientific">hydrothermal vent metagenome</name>
    <dbReference type="NCBI Taxonomy" id="652676"/>
    <lineage>
        <taxon>unclassified sequences</taxon>
        <taxon>metagenomes</taxon>
        <taxon>ecological metagenomes</taxon>
    </lineage>
</organism>
<proteinExistence type="predicted"/>
<protein>
    <recommendedName>
        <fullName evidence="2">YfaZ</fullName>
    </recommendedName>
</protein>
<dbReference type="EMBL" id="FPHD01000028">
    <property type="protein sequence ID" value="SFV55142.1"/>
    <property type="molecule type" value="Genomic_DNA"/>
</dbReference>
<dbReference type="InterPro" id="IPR009998">
    <property type="entry name" value="YfaZ"/>
</dbReference>
<gene>
    <name evidence="1" type="ORF">MNB_SV-8-306</name>
</gene>
<reference evidence="1" key="1">
    <citation type="submission" date="2016-10" db="EMBL/GenBank/DDBJ databases">
        <authorList>
            <person name="de Groot N.N."/>
        </authorList>
    </citation>
    <scope>NUCLEOTIDE SEQUENCE</scope>
</reference>
<dbReference type="Pfam" id="PF07437">
    <property type="entry name" value="YfaZ"/>
    <property type="match status" value="1"/>
</dbReference>
<name>A0A1W1BNT9_9ZZZZ</name>